<keyword evidence="3" id="KW-1185">Reference proteome</keyword>
<name>A0A7I7TB83_9MYCO</name>
<dbReference type="Proteomes" id="UP000467148">
    <property type="component" value="Chromosome"/>
</dbReference>
<reference evidence="2 3" key="1">
    <citation type="journal article" date="2019" name="Emerg. Microbes Infect.">
        <title>Comprehensive subspecies identification of 175 nontuberculous mycobacteria species based on 7547 genomic profiles.</title>
        <authorList>
            <person name="Matsumoto Y."/>
            <person name="Kinjo T."/>
            <person name="Motooka D."/>
            <person name="Nabeya D."/>
            <person name="Jung N."/>
            <person name="Uechi K."/>
            <person name="Horii T."/>
            <person name="Iida T."/>
            <person name="Fujita J."/>
            <person name="Nakamura S."/>
        </authorList>
    </citation>
    <scope>NUCLEOTIDE SEQUENCE [LARGE SCALE GENOMIC DNA]</scope>
    <source>
        <strain evidence="2 3">JCM 30396</strain>
    </source>
</reference>
<organism evidence="2 3">
    <name type="scientific">Mycolicibacterium helvum</name>
    <dbReference type="NCBI Taxonomy" id="1534349"/>
    <lineage>
        <taxon>Bacteria</taxon>
        <taxon>Bacillati</taxon>
        <taxon>Actinomycetota</taxon>
        <taxon>Actinomycetes</taxon>
        <taxon>Mycobacteriales</taxon>
        <taxon>Mycobacteriaceae</taxon>
        <taxon>Mycolicibacterium</taxon>
    </lineage>
</organism>
<evidence type="ECO:0000256" key="1">
    <source>
        <dbReference type="SAM" id="MobiDB-lite"/>
    </source>
</evidence>
<feature type="region of interest" description="Disordered" evidence="1">
    <location>
        <begin position="1"/>
        <end position="31"/>
    </location>
</feature>
<dbReference type="AlphaFoldDB" id="A0A7I7TB83"/>
<proteinExistence type="predicted"/>
<accession>A0A7I7TB83</accession>
<feature type="region of interest" description="Disordered" evidence="1">
    <location>
        <begin position="63"/>
        <end position="82"/>
    </location>
</feature>
<dbReference type="KEGG" id="mhev:MHEL_39520"/>
<evidence type="ECO:0000313" key="3">
    <source>
        <dbReference type="Proteomes" id="UP000467148"/>
    </source>
</evidence>
<gene>
    <name evidence="2" type="ORF">MHEL_39520</name>
</gene>
<evidence type="ECO:0000313" key="2">
    <source>
        <dbReference type="EMBL" id="BBY65709.1"/>
    </source>
</evidence>
<dbReference type="EMBL" id="AP022596">
    <property type="protein sequence ID" value="BBY65709.1"/>
    <property type="molecule type" value="Genomic_DNA"/>
</dbReference>
<sequence length="82" mass="9055">MPFKPPGCVPGKPSPSRTEGGTLPPHRLGPVEPIEPIIQRLRYFRRIALQIQHVAGVRDDFEFEVGTDPDGSPLDRAPRGKC</sequence>
<protein>
    <submittedName>
        <fullName evidence="2">Uncharacterized protein</fullName>
    </submittedName>
</protein>